<gene>
    <name evidence="2" type="ORF">R1flu_011245</name>
</gene>
<evidence type="ECO:0000313" key="2">
    <source>
        <dbReference type="EMBL" id="KAL2643658.1"/>
    </source>
</evidence>
<feature type="region of interest" description="Disordered" evidence="1">
    <location>
        <begin position="1"/>
        <end position="36"/>
    </location>
</feature>
<keyword evidence="3" id="KW-1185">Reference proteome</keyword>
<organism evidence="2 3">
    <name type="scientific">Riccia fluitans</name>
    <dbReference type="NCBI Taxonomy" id="41844"/>
    <lineage>
        <taxon>Eukaryota</taxon>
        <taxon>Viridiplantae</taxon>
        <taxon>Streptophyta</taxon>
        <taxon>Embryophyta</taxon>
        <taxon>Marchantiophyta</taxon>
        <taxon>Marchantiopsida</taxon>
        <taxon>Marchantiidae</taxon>
        <taxon>Marchantiales</taxon>
        <taxon>Ricciaceae</taxon>
        <taxon>Riccia</taxon>
    </lineage>
</organism>
<name>A0ABD1Z7F5_9MARC</name>
<sequence>MSGIRRRSSRQSDIPPEERPSQRRRHSTSPNYELPHDEAMETIDQLVVFAKGAAGPQGQLPVNVSREGLKEYLVFPGSEESSRVVTTSVIEAEFLRRIGHKSLKDAWTTVAHWFDYQNAQLRNEGWFIDELVFFSSQGHLFRLNHTKQDRASIAKFWEGWQAVVQLIHTKFLTRMMRQNQEEPRANPLLLGDEPRNAFGDTHAQWDVERCELVRERDQLKEDLHKAQDVLADAAQWEEALRAEHKRLQEEYSRRRLPGKIKTKS</sequence>
<comment type="caution">
    <text evidence="2">The sequence shown here is derived from an EMBL/GenBank/DDBJ whole genome shotgun (WGS) entry which is preliminary data.</text>
</comment>
<evidence type="ECO:0000313" key="3">
    <source>
        <dbReference type="Proteomes" id="UP001605036"/>
    </source>
</evidence>
<dbReference type="EMBL" id="JBHFFA010000002">
    <property type="protein sequence ID" value="KAL2643658.1"/>
    <property type="molecule type" value="Genomic_DNA"/>
</dbReference>
<protein>
    <submittedName>
        <fullName evidence="2">Uncharacterized protein</fullName>
    </submittedName>
</protein>
<accession>A0ABD1Z7F5</accession>
<reference evidence="2 3" key="1">
    <citation type="submission" date="2024-09" db="EMBL/GenBank/DDBJ databases">
        <title>Chromosome-scale assembly of Riccia fluitans.</title>
        <authorList>
            <person name="Paukszto L."/>
            <person name="Sawicki J."/>
            <person name="Karawczyk K."/>
            <person name="Piernik-Szablinska J."/>
            <person name="Szczecinska M."/>
            <person name="Mazdziarz M."/>
        </authorList>
    </citation>
    <scope>NUCLEOTIDE SEQUENCE [LARGE SCALE GENOMIC DNA]</scope>
    <source>
        <strain evidence="2">Rf_01</strain>
        <tissue evidence="2">Aerial parts of the thallus</tissue>
    </source>
</reference>
<evidence type="ECO:0000256" key="1">
    <source>
        <dbReference type="SAM" id="MobiDB-lite"/>
    </source>
</evidence>
<proteinExistence type="predicted"/>
<dbReference type="AlphaFoldDB" id="A0ABD1Z7F5"/>
<dbReference type="Proteomes" id="UP001605036">
    <property type="component" value="Unassembled WGS sequence"/>
</dbReference>